<accession>A0ABT6TVI2</accession>
<feature type="compositionally biased region" description="Gly residues" evidence="1">
    <location>
        <begin position="28"/>
        <end position="39"/>
    </location>
</feature>
<dbReference type="NCBIfam" id="NF033524">
    <property type="entry name" value="lasso_PadeA_fam"/>
    <property type="match status" value="1"/>
</dbReference>
<name>A0ABT6TVI2_9BACL</name>
<proteinExistence type="predicted"/>
<dbReference type="InterPro" id="IPR049825">
    <property type="entry name" value="Lasso_PadeA-like"/>
</dbReference>
<evidence type="ECO:0000256" key="1">
    <source>
        <dbReference type="SAM" id="MobiDB-lite"/>
    </source>
</evidence>
<dbReference type="Proteomes" id="UP001161691">
    <property type="component" value="Unassembled WGS sequence"/>
</dbReference>
<protein>
    <submittedName>
        <fullName evidence="2">Paeninodin family lasso peptide</fullName>
    </submittedName>
</protein>
<sequence>MKKDWESPVLEVLEVRMTMKFFPPIHPPGGGGPGGGGGEDCPPELDS</sequence>
<feature type="region of interest" description="Disordered" evidence="1">
    <location>
        <begin position="23"/>
        <end position="47"/>
    </location>
</feature>
<comment type="caution">
    <text evidence="2">The sequence shown here is derived from an EMBL/GenBank/DDBJ whole genome shotgun (WGS) entry which is preliminary data.</text>
</comment>
<keyword evidence="3" id="KW-1185">Reference proteome</keyword>
<evidence type="ECO:0000313" key="2">
    <source>
        <dbReference type="EMBL" id="MDI4649959.1"/>
    </source>
</evidence>
<dbReference type="EMBL" id="JAGRPV010000001">
    <property type="protein sequence ID" value="MDI4649959.1"/>
    <property type="molecule type" value="Genomic_DNA"/>
</dbReference>
<evidence type="ECO:0000313" key="3">
    <source>
        <dbReference type="Proteomes" id="UP001161691"/>
    </source>
</evidence>
<reference evidence="2" key="1">
    <citation type="submission" date="2023-04" db="EMBL/GenBank/DDBJ databases">
        <title>Comparative genomic analysis of Cohnella hashimotonis sp. nov., isolated from the International Space Station.</title>
        <authorList>
            <person name="Venkateswaran K."/>
            <person name="Simpson A."/>
        </authorList>
    </citation>
    <scope>NUCLEOTIDE SEQUENCE</scope>
    <source>
        <strain evidence="2">F6_2S_P_1</strain>
    </source>
</reference>
<organism evidence="2 3">
    <name type="scientific">Cohnella hashimotonis</name>
    <dbReference type="NCBI Taxonomy" id="2826895"/>
    <lineage>
        <taxon>Bacteria</taxon>
        <taxon>Bacillati</taxon>
        <taxon>Bacillota</taxon>
        <taxon>Bacilli</taxon>
        <taxon>Bacillales</taxon>
        <taxon>Paenibacillaceae</taxon>
        <taxon>Cohnella</taxon>
    </lineage>
</organism>
<gene>
    <name evidence="2" type="ORF">KB449_33835</name>
</gene>
<dbReference type="RefSeq" id="WP_282912560.1">
    <property type="nucleotide sequence ID" value="NZ_JAGRPV010000001.1"/>
</dbReference>